<dbReference type="AlphaFoldDB" id="A0A6G1JDV0"/>
<feature type="compositionally biased region" description="Low complexity" evidence="9">
    <location>
        <begin position="321"/>
        <end position="334"/>
    </location>
</feature>
<comment type="subcellular location">
    <subcellularLocation>
        <location evidence="2">Cytoplasm</location>
    </subcellularLocation>
</comment>
<dbReference type="InterPro" id="IPR007722">
    <property type="entry name" value="DCP2_BoxA"/>
</dbReference>
<keyword evidence="7" id="KW-0694">RNA-binding</keyword>
<name>A0A6G1JDV0_9PLEO</name>
<gene>
    <name evidence="11" type="ORF">K458DRAFT_414125</name>
</gene>
<evidence type="ECO:0000256" key="8">
    <source>
        <dbReference type="ARBA" id="ARBA00023211"/>
    </source>
</evidence>
<reference evidence="11" key="1">
    <citation type="journal article" date="2020" name="Stud. Mycol.">
        <title>101 Dothideomycetes genomes: a test case for predicting lifestyles and emergence of pathogens.</title>
        <authorList>
            <person name="Haridas S."/>
            <person name="Albert R."/>
            <person name="Binder M."/>
            <person name="Bloem J."/>
            <person name="Labutti K."/>
            <person name="Salamov A."/>
            <person name="Andreopoulos B."/>
            <person name="Baker S."/>
            <person name="Barry K."/>
            <person name="Bills G."/>
            <person name="Bluhm B."/>
            <person name="Cannon C."/>
            <person name="Castanera R."/>
            <person name="Culley D."/>
            <person name="Daum C."/>
            <person name="Ezra D."/>
            <person name="Gonzalez J."/>
            <person name="Henrissat B."/>
            <person name="Kuo A."/>
            <person name="Liang C."/>
            <person name="Lipzen A."/>
            <person name="Lutzoni F."/>
            <person name="Magnuson J."/>
            <person name="Mondo S."/>
            <person name="Nolan M."/>
            <person name="Ohm R."/>
            <person name="Pangilinan J."/>
            <person name="Park H.-J."/>
            <person name="Ramirez L."/>
            <person name="Alfaro M."/>
            <person name="Sun H."/>
            <person name="Tritt A."/>
            <person name="Yoshinaga Y."/>
            <person name="Zwiers L.-H."/>
            <person name="Turgeon B."/>
            <person name="Goodwin S."/>
            <person name="Spatafora J."/>
            <person name="Crous P."/>
            <person name="Grigoriev I."/>
        </authorList>
    </citation>
    <scope>NUCLEOTIDE SEQUENCE</scope>
    <source>
        <strain evidence="11">CBS 122367</strain>
    </source>
</reference>
<feature type="compositionally biased region" description="Low complexity" evidence="9">
    <location>
        <begin position="594"/>
        <end position="603"/>
    </location>
</feature>
<feature type="compositionally biased region" description="Pro residues" evidence="9">
    <location>
        <begin position="939"/>
        <end position="951"/>
    </location>
</feature>
<evidence type="ECO:0000256" key="5">
    <source>
        <dbReference type="ARBA" id="ARBA00022723"/>
    </source>
</evidence>
<dbReference type="CDD" id="cd03672">
    <property type="entry name" value="NUDIX_Dcp2p_Nudt20"/>
    <property type="match status" value="1"/>
</dbReference>
<dbReference type="SMART" id="SM01125">
    <property type="entry name" value="DCP2"/>
    <property type="match status" value="1"/>
</dbReference>
<feature type="compositionally biased region" description="Low complexity" evidence="9">
    <location>
        <begin position="846"/>
        <end position="865"/>
    </location>
</feature>
<proteinExistence type="inferred from homology"/>
<dbReference type="GO" id="GO:0140933">
    <property type="term" value="F:5'-(N(7)-methylguanosine 5'-triphospho)-[mRNA] hydrolase activity"/>
    <property type="evidence" value="ECO:0007669"/>
    <property type="project" value="InterPro"/>
</dbReference>
<dbReference type="EMBL" id="MU005573">
    <property type="protein sequence ID" value="KAF2688345.1"/>
    <property type="molecule type" value="Genomic_DNA"/>
</dbReference>
<evidence type="ECO:0000313" key="11">
    <source>
        <dbReference type="EMBL" id="KAF2688345.1"/>
    </source>
</evidence>
<dbReference type="OrthoDB" id="18996at2759"/>
<feature type="compositionally biased region" description="Polar residues" evidence="9">
    <location>
        <begin position="640"/>
        <end position="652"/>
    </location>
</feature>
<keyword evidence="6" id="KW-0378">Hydrolase</keyword>
<feature type="compositionally biased region" description="Pro residues" evidence="9">
    <location>
        <begin position="581"/>
        <end position="593"/>
    </location>
</feature>
<sequence>MTANQRLLDWLDDLCVRFIVNAPHEELQSVERICFQLEEAQWFYEDFIRPLDPGLPPMNLRIFAQRMFAHCPLFSNFSAQHAEDAYETFIQYKTRVPVRGAIMLNHEMTHAVLVKGWKKGAKWSFPRGKINKEEKDLDCAIREVYEETGFDLKASGLVPPEGEAKSISVNMHQQNVMLFIFRGVPMDTYFEPRTRKEISKIDWYKLGDLPHLKQKNKVQGNNQDVKDSSFYMVGPFIGQLKGWIKQQKRLDRNKAAAAGQHLAPPVAPGATDTEELEADLGETTADESGMPENATNDTSFADLVAQLGRGHRSSDALPEVSTQPQPQPQSQSEQIVDPAAELKRLLSVGSGFSSQSGPAEAPAPANPLLAMLQGSNRPAQPPESIPQTPFEQLLPTPQQPQSPHGQHHPRPPHLGQIGPPPPFPYHSPQGLPFGGPQYPPIPPPQHNGFQGPVLHQFAPPPPRHMNPSFPMHPQHMQQPYNQNAPRPMEQTGNPMFTHSPQHHGPQGPPASKLPPPKLTAHTLGLLNAFKLNEKPAISSPQGSSQPDQTFQATPKTQPSALQRPFNSYASPPGVQSAHPYAPSPPAFQSPPPNANFQPAQPKPRNAHQDSLLNLFRSPSTAAATPPPQQPPEQPAELSALPTTPGYSRTGAGSNVGPPVPNLRTKPADLLDSLQGYSLQQNQQRPNLQPNKPGQTSATVRGPVNAPDFDTVRKNAHHPMNGHSRGPSPALPKQEQKVFIPQQILKREQSPAIAKSPTEMSATAASSPHTVVPSTATFKPQILKRPQQGGAATHVQNPITHSQGILNLIKAPSPTPMHSGAPVPAGARPAHSQGLLDLFKGQTSPQPVHAAPPSTHPPAASSSAHSQGLLNLFKTQTAPQAPPSAVPAPHPQVPTVPTDQKNALLSLFNRPVSHPSPPLQPSKSPFAPPSAPKSPLTSSPIPPARSPQPPTPKTQMSGLISPVSPLPDKNSQAGSPAHLASRSRISSLGEGGLPGIVIPRSEPSANAAARNGGAALEEGYASAGSTGLGEMGLGSALDKGKGRAVNAAEGSGKSPVDKNFLLGFLNDVARKGR</sequence>
<dbReference type="InterPro" id="IPR036189">
    <property type="entry name" value="DCP2_BoxA_sf"/>
</dbReference>
<dbReference type="PROSITE" id="PS00893">
    <property type="entry name" value="NUDIX_BOX"/>
    <property type="match status" value="1"/>
</dbReference>
<dbReference type="InterPro" id="IPR000086">
    <property type="entry name" value="NUDIX_hydrolase_dom"/>
</dbReference>
<dbReference type="InterPro" id="IPR044099">
    <property type="entry name" value="Dcp2_NUDIX"/>
</dbReference>
<evidence type="ECO:0000256" key="2">
    <source>
        <dbReference type="ARBA" id="ARBA00004496"/>
    </source>
</evidence>
<feature type="region of interest" description="Disordered" evidence="9">
    <location>
        <begin position="310"/>
        <end position="334"/>
    </location>
</feature>
<dbReference type="PANTHER" id="PTHR23114">
    <property type="entry name" value="M7GPPPN-MRNA HYDROLASE"/>
    <property type="match status" value="1"/>
</dbReference>
<keyword evidence="5" id="KW-0479">Metal-binding</keyword>
<feature type="compositionally biased region" description="Low complexity" evidence="9">
    <location>
        <begin position="678"/>
        <end position="690"/>
    </location>
</feature>
<feature type="compositionally biased region" description="Polar residues" evidence="9">
    <location>
        <begin position="475"/>
        <end position="499"/>
    </location>
</feature>
<dbReference type="InterPro" id="IPR020084">
    <property type="entry name" value="NUDIX_hydrolase_CS"/>
</dbReference>
<dbReference type="GO" id="GO:0000290">
    <property type="term" value="P:deadenylation-dependent decapping of nuclear-transcribed mRNA"/>
    <property type="evidence" value="ECO:0007669"/>
    <property type="project" value="InterPro"/>
</dbReference>
<dbReference type="Gene3D" id="1.10.10.1050">
    <property type="entry name" value="Dcp2, box A domain"/>
    <property type="match status" value="1"/>
</dbReference>
<feature type="compositionally biased region" description="Pro residues" evidence="9">
    <location>
        <begin position="879"/>
        <end position="893"/>
    </location>
</feature>
<feature type="compositionally biased region" description="Pro residues" evidence="9">
    <location>
        <begin position="506"/>
        <end position="517"/>
    </location>
</feature>
<keyword evidence="12" id="KW-1185">Reference proteome</keyword>
<dbReference type="SUPFAM" id="SSF55811">
    <property type="entry name" value="Nudix"/>
    <property type="match status" value="1"/>
</dbReference>
<feature type="region of interest" description="Disordered" evidence="9">
    <location>
        <begin position="252"/>
        <end position="272"/>
    </location>
</feature>
<evidence type="ECO:0000256" key="9">
    <source>
        <dbReference type="SAM" id="MobiDB-lite"/>
    </source>
</evidence>
<evidence type="ECO:0000256" key="1">
    <source>
        <dbReference type="ARBA" id="ARBA00001936"/>
    </source>
</evidence>
<protein>
    <recommendedName>
        <fullName evidence="10">Nudix hydrolase domain-containing protein</fullName>
    </recommendedName>
</protein>
<dbReference type="Pfam" id="PF05026">
    <property type="entry name" value="DCP2"/>
    <property type="match status" value="1"/>
</dbReference>
<dbReference type="FunFam" id="3.90.79.10:FF:000003">
    <property type="entry name" value="M7GpppN-mRNA hydrolase isoform 2"/>
    <property type="match status" value="1"/>
</dbReference>
<feature type="compositionally biased region" description="Pro residues" evidence="9">
    <location>
        <begin position="624"/>
        <end position="633"/>
    </location>
</feature>
<comment type="cofactor">
    <cofactor evidence="1">
        <name>Mn(2+)</name>
        <dbReference type="ChEBI" id="CHEBI:29035"/>
    </cofactor>
</comment>
<dbReference type="PROSITE" id="PS51462">
    <property type="entry name" value="NUDIX"/>
    <property type="match status" value="1"/>
</dbReference>
<organism evidence="11 12">
    <name type="scientific">Lentithecium fluviatile CBS 122367</name>
    <dbReference type="NCBI Taxonomy" id="1168545"/>
    <lineage>
        <taxon>Eukaryota</taxon>
        <taxon>Fungi</taxon>
        <taxon>Dikarya</taxon>
        <taxon>Ascomycota</taxon>
        <taxon>Pezizomycotina</taxon>
        <taxon>Dothideomycetes</taxon>
        <taxon>Pleosporomycetidae</taxon>
        <taxon>Pleosporales</taxon>
        <taxon>Massarineae</taxon>
        <taxon>Lentitheciaceae</taxon>
        <taxon>Lentithecium</taxon>
    </lineage>
</organism>
<feature type="compositionally biased region" description="Polar residues" evidence="9">
    <location>
        <begin position="538"/>
        <end position="569"/>
    </location>
</feature>
<feature type="compositionally biased region" description="Polar residues" evidence="9">
    <location>
        <begin position="793"/>
        <end position="804"/>
    </location>
</feature>
<keyword evidence="8" id="KW-0464">Manganese</keyword>
<evidence type="ECO:0000256" key="3">
    <source>
        <dbReference type="ARBA" id="ARBA00005279"/>
    </source>
</evidence>
<dbReference type="Proteomes" id="UP000799291">
    <property type="component" value="Unassembled WGS sequence"/>
</dbReference>
<dbReference type="Pfam" id="PF00293">
    <property type="entry name" value="NUDIX"/>
    <property type="match status" value="1"/>
</dbReference>
<dbReference type="PANTHER" id="PTHR23114:SF17">
    <property type="entry name" value="M7GPPPN-MRNA HYDROLASE"/>
    <property type="match status" value="1"/>
</dbReference>
<accession>A0A6G1JDV0</accession>
<feature type="compositionally biased region" description="Low complexity" evidence="9">
    <location>
        <begin position="386"/>
        <end position="404"/>
    </location>
</feature>
<dbReference type="Gene3D" id="3.90.79.10">
    <property type="entry name" value="Nucleoside Triphosphate Pyrophosphohydrolase"/>
    <property type="match status" value="1"/>
</dbReference>
<feature type="domain" description="Nudix hydrolase" evidence="10">
    <location>
        <begin position="94"/>
        <end position="226"/>
    </location>
</feature>
<feature type="compositionally biased region" description="Polar residues" evidence="9">
    <location>
        <begin position="757"/>
        <end position="777"/>
    </location>
</feature>
<evidence type="ECO:0000256" key="7">
    <source>
        <dbReference type="ARBA" id="ARBA00022884"/>
    </source>
</evidence>
<dbReference type="GO" id="GO:0003723">
    <property type="term" value="F:RNA binding"/>
    <property type="evidence" value="ECO:0007669"/>
    <property type="project" value="UniProtKB-KW"/>
</dbReference>
<evidence type="ECO:0000256" key="4">
    <source>
        <dbReference type="ARBA" id="ARBA00022490"/>
    </source>
</evidence>
<dbReference type="GO" id="GO:0000184">
    <property type="term" value="P:nuclear-transcribed mRNA catabolic process, nonsense-mediated decay"/>
    <property type="evidence" value="ECO:0007669"/>
    <property type="project" value="InterPro"/>
</dbReference>
<feature type="compositionally biased region" description="Pro residues" evidence="9">
    <location>
        <begin position="913"/>
        <end position="931"/>
    </location>
</feature>
<evidence type="ECO:0000313" key="12">
    <source>
        <dbReference type="Proteomes" id="UP000799291"/>
    </source>
</evidence>
<dbReference type="SUPFAM" id="SSF140586">
    <property type="entry name" value="Dcp2 domain-like"/>
    <property type="match status" value="1"/>
</dbReference>
<comment type="similarity">
    <text evidence="3">Belongs to the Nudix hydrolase family. DCP2 subfamily.</text>
</comment>
<dbReference type="GO" id="GO:0000932">
    <property type="term" value="C:P-body"/>
    <property type="evidence" value="ECO:0007669"/>
    <property type="project" value="TreeGrafter"/>
</dbReference>
<dbReference type="InterPro" id="IPR015797">
    <property type="entry name" value="NUDIX_hydrolase-like_dom_sf"/>
</dbReference>
<feature type="region of interest" description="Disordered" evidence="9">
    <location>
        <begin position="372"/>
        <end position="996"/>
    </location>
</feature>
<dbReference type="GO" id="GO:0030145">
    <property type="term" value="F:manganese ion binding"/>
    <property type="evidence" value="ECO:0007669"/>
    <property type="project" value="InterPro"/>
</dbReference>
<dbReference type="FunFam" id="1.10.10.1050:FF:000003">
    <property type="entry name" value="Decapping enzyme Dcp2, putative"/>
    <property type="match status" value="1"/>
</dbReference>
<evidence type="ECO:0000256" key="6">
    <source>
        <dbReference type="ARBA" id="ARBA00022801"/>
    </source>
</evidence>
<evidence type="ECO:0000259" key="10">
    <source>
        <dbReference type="PROSITE" id="PS51462"/>
    </source>
</evidence>
<keyword evidence="4" id="KW-0963">Cytoplasm</keyword>